<feature type="signal peptide" evidence="1">
    <location>
        <begin position="1"/>
        <end position="25"/>
    </location>
</feature>
<name>A0A841H609_9BACT</name>
<evidence type="ECO:0008006" key="4">
    <source>
        <dbReference type="Google" id="ProtNLM"/>
    </source>
</evidence>
<evidence type="ECO:0000313" key="2">
    <source>
        <dbReference type="EMBL" id="MBB6073695.1"/>
    </source>
</evidence>
<dbReference type="AlphaFoldDB" id="A0A841H609"/>
<protein>
    <recommendedName>
        <fullName evidence="4">Lipoprotein</fullName>
    </recommendedName>
</protein>
<organism evidence="2 3">
    <name type="scientific">Longimicrobium terrae</name>
    <dbReference type="NCBI Taxonomy" id="1639882"/>
    <lineage>
        <taxon>Bacteria</taxon>
        <taxon>Pseudomonadati</taxon>
        <taxon>Gemmatimonadota</taxon>
        <taxon>Longimicrobiia</taxon>
        <taxon>Longimicrobiales</taxon>
        <taxon>Longimicrobiaceae</taxon>
        <taxon>Longimicrobium</taxon>
    </lineage>
</organism>
<reference evidence="2 3" key="1">
    <citation type="submission" date="2020-08" db="EMBL/GenBank/DDBJ databases">
        <title>Genomic Encyclopedia of Type Strains, Phase IV (KMG-IV): sequencing the most valuable type-strain genomes for metagenomic binning, comparative biology and taxonomic classification.</title>
        <authorList>
            <person name="Goeker M."/>
        </authorList>
    </citation>
    <scope>NUCLEOTIDE SEQUENCE [LARGE SCALE GENOMIC DNA]</scope>
    <source>
        <strain evidence="2 3">DSM 29007</strain>
    </source>
</reference>
<dbReference type="PROSITE" id="PS51257">
    <property type="entry name" value="PROKAR_LIPOPROTEIN"/>
    <property type="match status" value="1"/>
</dbReference>
<dbReference type="RefSeq" id="WP_170035542.1">
    <property type="nucleotide sequence ID" value="NZ_JABDTL010000001.1"/>
</dbReference>
<dbReference type="Proteomes" id="UP000582837">
    <property type="component" value="Unassembled WGS sequence"/>
</dbReference>
<sequence>MRMRCAGVMAAALLLGGCPASPPAAAPVPVAAPARGERPGHYQGVVIQVSGGGAADTARVSFAANWRRVADGADSVWAFTAQPAGGGWSAYGRRQGDSLVWALTRRAGDAGTVREFAGPVAANGTVRGCARPPRGGRWTGGRGGEYGAFALAPVGEPFPSVAQVPLAACAAAAGR</sequence>
<keyword evidence="3" id="KW-1185">Reference proteome</keyword>
<evidence type="ECO:0000313" key="3">
    <source>
        <dbReference type="Proteomes" id="UP000582837"/>
    </source>
</evidence>
<accession>A0A841H609</accession>
<keyword evidence="1" id="KW-0732">Signal</keyword>
<evidence type="ECO:0000256" key="1">
    <source>
        <dbReference type="SAM" id="SignalP"/>
    </source>
</evidence>
<feature type="chain" id="PRO_5032683471" description="Lipoprotein" evidence="1">
    <location>
        <begin position="26"/>
        <end position="175"/>
    </location>
</feature>
<dbReference type="EMBL" id="JACHIA010000028">
    <property type="protein sequence ID" value="MBB6073695.1"/>
    <property type="molecule type" value="Genomic_DNA"/>
</dbReference>
<gene>
    <name evidence="2" type="ORF">HNQ61_005366</name>
</gene>
<proteinExistence type="predicted"/>
<comment type="caution">
    <text evidence="2">The sequence shown here is derived from an EMBL/GenBank/DDBJ whole genome shotgun (WGS) entry which is preliminary data.</text>
</comment>